<name>A0ABU9D480_9PROT</name>
<dbReference type="Gene3D" id="1.10.3730.20">
    <property type="match status" value="1"/>
</dbReference>
<feature type="transmembrane region" description="Helical" evidence="6">
    <location>
        <begin position="229"/>
        <end position="250"/>
    </location>
</feature>
<feature type="transmembrane region" description="Helical" evidence="6">
    <location>
        <begin position="197"/>
        <end position="217"/>
    </location>
</feature>
<sequence length="314" mass="33703">MKPLPANGSQQASWLSTATLLGATFFMGSSFVAGKVLLRAVPPLPLVGWRFLLAAIFTGALLAMRPAQRAQARQEFRELSWRDWAVVAMIGGLQTTAVMGLLFWAMQSISAGQAAILLFTNPIWVAALAPLALKEALSRRSILALALGFVGVILAIGSLGGQHHITGDLLGLLSALSWTLATLITKRVNLPIRGLHLNAWQMLIGSALLLFLATILGQNWPASLSLNDWLWFVWLAIPASAGSFGLWFLALQGSGAARASSFLFLTPLFTVILSHWTLGETLSASQAVGGILIGLSLYMMHATSSRLRRKEPLP</sequence>
<feature type="transmembrane region" description="Helical" evidence="6">
    <location>
        <begin position="142"/>
        <end position="159"/>
    </location>
</feature>
<comment type="caution">
    <text evidence="8">The sequence shown here is derived from an EMBL/GenBank/DDBJ whole genome shotgun (WGS) entry which is preliminary data.</text>
</comment>
<feature type="transmembrane region" description="Helical" evidence="6">
    <location>
        <begin position="84"/>
        <end position="105"/>
    </location>
</feature>
<protein>
    <submittedName>
        <fullName evidence="8">EamA family transporter</fullName>
    </submittedName>
</protein>
<dbReference type="Pfam" id="PF00892">
    <property type="entry name" value="EamA"/>
    <property type="match status" value="2"/>
</dbReference>
<dbReference type="PANTHER" id="PTHR32322">
    <property type="entry name" value="INNER MEMBRANE TRANSPORTER"/>
    <property type="match status" value="1"/>
</dbReference>
<feature type="transmembrane region" description="Helical" evidence="6">
    <location>
        <begin position="12"/>
        <end position="34"/>
    </location>
</feature>
<comment type="similarity">
    <text evidence="2">Belongs to the EamA transporter family.</text>
</comment>
<keyword evidence="9" id="KW-1185">Reference proteome</keyword>
<dbReference type="InterPro" id="IPR050638">
    <property type="entry name" value="AA-Vitamin_Transporters"/>
</dbReference>
<dbReference type="EMBL" id="JBBPCO010000001">
    <property type="protein sequence ID" value="MEK8088370.1"/>
    <property type="molecule type" value="Genomic_DNA"/>
</dbReference>
<keyword evidence="4 6" id="KW-1133">Transmembrane helix</keyword>
<dbReference type="InterPro" id="IPR000620">
    <property type="entry name" value="EamA_dom"/>
</dbReference>
<dbReference type="Proteomes" id="UP001446205">
    <property type="component" value="Unassembled WGS sequence"/>
</dbReference>
<evidence type="ECO:0000313" key="8">
    <source>
        <dbReference type="EMBL" id="MEK8088370.1"/>
    </source>
</evidence>
<dbReference type="RefSeq" id="WP_341369435.1">
    <property type="nucleotide sequence ID" value="NZ_JBBPCO010000001.1"/>
</dbReference>
<evidence type="ECO:0000313" key="9">
    <source>
        <dbReference type="Proteomes" id="UP001446205"/>
    </source>
</evidence>
<comment type="subcellular location">
    <subcellularLocation>
        <location evidence="1">Membrane</location>
        <topology evidence="1">Multi-pass membrane protein</topology>
    </subcellularLocation>
</comment>
<keyword evidence="3 6" id="KW-0812">Transmembrane</keyword>
<dbReference type="PANTHER" id="PTHR32322:SF2">
    <property type="entry name" value="EAMA DOMAIN-CONTAINING PROTEIN"/>
    <property type="match status" value="1"/>
</dbReference>
<organism evidence="8 9">
    <name type="scientific">Thermithiobacillus plumbiphilus</name>
    <dbReference type="NCBI Taxonomy" id="1729899"/>
    <lineage>
        <taxon>Bacteria</taxon>
        <taxon>Pseudomonadati</taxon>
        <taxon>Pseudomonadota</taxon>
        <taxon>Acidithiobacillia</taxon>
        <taxon>Acidithiobacillales</taxon>
        <taxon>Thermithiobacillaceae</taxon>
        <taxon>Thermithiobacillus</taxon>
    </lineage>
</organism>
<evidence type="ECO:0000256" key="5">
    <source>
        <dbReference type="ARBA" id="ARBA00023136"/>
    </source>
</evidence>
<evidence type="ECO:0000256" key="1">
    <source>
        <dbReference type="ARBA" id="ARBA00004141"/>
    </source>
</evidence>
<feature type="domain" description="EamA" evidence="7">
    <location>
        <begin position="166"/>
        <end position="300"/>
    </location>
</feature>
<dbReference type="SUPFAM" id="SSF103481">
    <property type="entry name" value="Multidrug resistance efflux transporter EmrE"/>
    <property type="match status" value="2"/>
</dbReference>
<gene>
    <name evidence="8" type="ORF">WOB96_01200</name>
</gene>
<feature type="transmembrane region" description="Helical" evidence="6">
    <location>
        <begin position="46"/>
        <end position="64"/>
    </location>
</feature>
<feature type="transmembrane region" description="Helical" evidence="6">
    <location>
        <begin position="262"/>
        <end position="278"/>
    </location>
</feature>
<evidence type="ECO:0000256" key="6">
    <source>
        <dbReference type="SAM" id="Phobius"/>
    </source>
</evidence>
<evidence type="ECO:0000259" key="7">
    <source>
        <dbReference type="Pfam" id="PF00892"/>
    </source>
</evidence>
<accession>A0ABU9D480</accession>
<proteinExistence type="inferred from homology"/>
<reference evidence="8 9" key="1">
    <citation type="submission" date="2024-04" db="EMBL/GenBank/DDBJ databases">
        <authorList>
            <person name="Abashina T."/>
            <person name="Shaikin A."/>
        </authorList>
    </citation>
    <scope>NUCLEOTIDE SEQUENCE [LARGE SCALE GENOMIC DNA]</scope>
    <source>
        <strain evidence="8 9">AAFK</strain>
    </source>
</reference>
<evidence type="ECO:0000256" key="2">
    <source>
        <dbReference type="ARBA" id="ARBA00007362"/>
    </source>
</evidence>
<feature type="transmembrane region" description="Helical" evidence="6">
    <location>
        <begin position="111"/>
        <end position="133"/>
    </location>
</feature>
<evidence type="ECO:0000256" key="3">
    <source>
        <dbReference type="ARBA" id="ARBA00022692"/>
    </source>
</evidence>
<dbReference type="InterPro" id="IPR037185">
    <property type="entry name" value="EmrE-like"/>
</dbReference>
<evidence type="ECO:0000256" key="4">
    <source>
        <dbReference type="ARBA" id="ARBA00022989"/>
    </source>
</evidence>
<feature type="transmembrane region" description="Helical" evidence="6">
    <location>
        <begin position="284"/>
        <end position="300"/>
    </location>
</feature>
<keyword evidence="5 6" id="KW-0472">Membrane</keyword>
<feature type="transmembrane region" description="Helical" evidence="6">
    <location>
        <begin position="165"/>
        <end position="185"/>
    </location>
</feature>
<feature type="domain" description="EamA" evidence="7">
    <location>
        <begin position="19"/>
        <end position="155"/>
    </location>
</feature>